<evidence type="ECO:0000256" key="4">
    <source>
        <dbReference type="ARBA" id="ARBA00022555"/>
    </source>
</evidence>
<feature type="compositionally biased region" description="Basic residues" evidence="15">
    <location>
        <begin position="1095"/>
        <end position="1124"/>
    </location>
</feature>
<sequence length="1124" mass="127356">MRGIEPQALEWPASRVRETFVGFFEGKDHVKWVSSPVVPHDDPTLLFANAGMNQFKPIFLGTASPTSPLGRLVRACNTQKCIRAGGKHNDLDDVGKDTYHHTFFEMLGNWSFGDYFKREAISWAWELLTQVYKLPSERIYATYFGGDEKSGLAADEDARNMWLSFLPPERVLPFSCKFNREADGSLKPLPAKHVDTGLGFERLTSILQNKMSNYDTDVFLPIFDAIQKATGARPYAGRVGKDDVDKCDMAYRVVADHIRTLSFAIADGSRPGNEGREYVLRRILRRAVRYGREVLKAQEGFFSGLVHTVVGVMGNTFPELKQHEQKIKDIIAEEEASFGRTLVKGIEKFKKAADNVQGNKLSGQASLFKLDAFVLWDTYGFPMDLTQLMAEERGLEVDVEGFNIAMDEARRKARNARNQGNMSEEKEASSSRQKAREHKEQLHRLQQKDPEFYQFLKEHDKDLLEFNDDDDEYDQDDIDEEDAKTGKEYVEPHVTQEKVQKMPGRVITTALVDSWCMGIKENLGIGPIRSILRAFRTACHHGDNDKHEPSKMFSIVSSTVFNKIMLFVLNEMDGILRKLLNMPSSGGKKETVVELTTTKEWKRYGSLMRLYLGNALHLLNQMTDDQMISFALKRIRASAVFLTAFPSLLRKYIKVALHFWGTGGGALPIVSFLFLRDLCIRLGSDCLETCLKGVYKAYVSNSQFVTGSKLRHIQFLGNCITELYGVDPPSAYPHAFLFIRQLAMVLREALSVKTKESFRKVYEWKFINCLELWTRVICTYSSEAEFRPLAYPLAQVINGVARLVPTARYFPLRLRCARMLNRLAESTGSFIPVSILLLDMLGMKELHRPPTGGIGKGINLFTTLKVAKVTLKTRAFQEECIYSVVEQLAEHLSQWSYSIAFFELAVIPVVQLKNFCKATKVERFHREMRELIQQVKANSEFINARRLSVRFPPNDPKAASFLEVEKESRSSPLSQYVATLRLRAQQRSDSIVESSVLVGEDSSIFGSNTSKNTEENEEMDAEEGAVVFSSSWLPGKNSRSGGKKSKHSNKNQPPEQDEDVVEELVLSSDEDDEDVHSSGTEEGSSEAEYDLPKREGKKSKPFITKSKKRGRAQGKRPKRRHTNP</sequence>
<dbReference type="GO" id="GO:0005524">
    <property type="term" value="F:ATP binding"/>
    <property type="evidence" value="ECO:0007669"/>
    <property type="project" value="UniProtKB-KW"/>
</dbReference>
<evidence type="ECO:0000256" key="13">
    <source>
        <dbReference type="ARBA" id="ARBA00023242"/>
    </source>
</evidence>
<proteinExistence type="inferred from homology"/>
<feature type="region of interest" description="Disordered" evidence="15">
    <location>
        <begin position="1002"/>
        <end position="1124"/>
    </location>
</feature>
<accession>A0AAV9A5A9</accession>
<comment type="similarity">
    <text evidence="2">Belongs to the NOC2 family.</text>
</comment>
<dbReference type="InterPro" id="IPR045864">
    <property type="entry name" value="aa-tRNA-synth_II/BPL/LPL"/>
</dbReference>
<dbReference type="PANTHER" id="PTHR12687:SF4">
    <property type="entry name" value="NUCLEOLAR COMPLEX PROTEIN 2 HOMOLOG"/>
    <property type="match status" value="1"/>
</dbReference>
<dbReference type="GO" id="GO:0005737">
    <property type="term" value="C:cytoplasm"/>
    <property type="evidence" value="ECO:0007669"/>
    <property type="project" value="InterPro"/>
</dbReference>
<dbReference type="InterPro" id="IPR018164">
    <property type="entry name" value="Ala-tRNA-synth_IIc_N"/>
</dbReference>
<evidence type="ECO:0000259" key="16">
    <source>
        <dbReference type="PROSITE" id="PS50860"/>
    </source>
</evidence>
<evidence type="ECO:0000256" key="6">
    <source>
        <dbReference type="ARBA" id="ARBA00022723"/>
    </source>
</evidence>
<keyword evidence="12" id="KW-0030">Aminoacyl-tRNA synthetase</keyword>
<dbReference type="SUPFAM" id="SSF101353">
    <property type="entry name" value="Putative anticodon-binding domain of alanyl-tRNA synthetase (AlaRS)"/>
    <property type="match status" value="1"/>
</dbReference>
<evidence type="ECO:0000313" key="18">
    <source>
        <dbReference type="Proteomes" id="UP001179952"/>
    </source>
</evidence>
<evidence type="ECO:0000256" key="7">
    <source>
        <dbReference type="ARBA" id="ARBA00022741"/>
    </source>
</evidence>
<keyword evidence="11" id="KW-0648">Protein biosynthesis</keyword>
<evidence type="ECO:0000256" key="5">
    <source>
        <dbReference type="ARBA" id="ARBA00022598"/>
    </source>
</evidence>
<evidence type="ECO:0000256" key="9">
    <source>
        <dbReference type="ARBA" id="ARBA00022840"/>
    </source>
</evidence>
<feature type="compositionally biased region" description="Acidic residues" evidence="15">
    <location>
        <begin position="1055"/>
        <end position="1074"/>
    </location>
</feature>
<feature type="region of interest" description="Disordered" evidence="15">
    <location>
        <begin position="411"/>
        <end position="444"/>
    </location>
</feature>
<dbReference type="InterPro" id="IPR005343">
    <property type="entry name" value="Noc2"/>
</dbReference>
<dbReference type="GO" id="GO:0004813">
    <property type="term" value="F:alanine-tRNA ligase activity"/>
    <property type="evidence" value="ECO:0007669"/>
    <property type="project" value="UniProtKB-EC"/>
</dbReference>
<keyword evidence="7" id="KW-0547">Nucleotide-binding</keyword>
<comment type="subcellular location">
    <subcellularLocation>
        <location evidence="1">Nucleus</location>
    </subcellularLocation>
</comment>
<evidence type="ECO:0000256" key="14">
    <source>
        <dbReference type="ARBA" id="ARBA00048300"/>
    </source>
</evidence>
<reference evidence="17" key="2">
    <citation type="submission" date="2023-06" db="EMBL/GenBank/DDBJ databases">
        <authorList>
            <person name="Ma L."/>
            <person name="Liu K.-W."/>
            <person name="Li Z."/>
            <person name="Hsiao Y.-Y."/>
            <person name="Qi Y."/>
            <person name="Fu T."/>
            <person name="Tang G."/>
            <person name="Zhang D."/>
            <person name="Sun W.-H."/>
            <person name="Liu D.-K."/>
            <person name="Li Y."/>
            <person name="Chen G.-Z."/>
            <person name="Liu X.-D."/>
            <person name="Liao X.-Y."/>
            <person name="Jiang Y.-T."/>
            <person name="Yu X."/>
            <person name="Hao Y."/>
            <person name="Huang J."/>
            <person name="Zhao X.-W."/>
            <person name="Ke S."/>
            <person name="Chen Y.-Y."/>
            <person name="Wu W.-L."/>
            <person name="Hsu J.-L."/>
            <person name="Lin Y.-F."/>
            <person name="Huang M.-D."/>
            <person name="Li C.-Y."/>
            <person name="Huang L."/>
            <person name="Wang Z.-W."/>
            <person name="Zhao X."/>
            <person name="Zhong W.-Y."/>
            <person name="Peng D.-H."/>
            <person name="Ahmad S."/>
            <person name="Lan S."/>
            <person name="Zhang J.-S."/>
            <person name="Tsai W.-C."/>
            <person name="Van De Peer Y."/>
            <person name="Liu Z.-J."/>
        </authorList>
    </citation>
    <scope>NUCLEOTIDE SEQUENCE</scope>
    <source>
        <strain evidence="17">SCP</strain>
        <tissue evidence="17">Leaves</tissue>
    </source>
</reference>
<organism evidence="17 18">
    <name type="scientific">Acorus gramineus</name>
    <name type="common">Dwarf sweet flag</name>
    <dbReference type="NCBI Taxonomy" id="55184"/>
    <lineage>
        <taxon>Eukaryota</taxon>
        <taxon>Viridiplantae</taxon>
        <taxon>Streptophyta</taxon>
        <taxon>Embryophyta</taxon>
        <taxon>Tracheophyta</taxon>
        <taxon>Spermatophyta</taxon>
        <taxon>Magnoliopsida</taxon>
        <taxon>Liliopsida</taxon>
        <taxon>Acoraceae</taxon>
        <taxon>Acorus</taxon>
    </lineage>
</organism>
<dbReference type="Gene3D" id="3.30.930.10">
    <property type="entry name" value="Bira Bifunctional Protein, Domain 2"/>
    <property type="match status" value="2"/>
</dbReference>
<evidence type="ECO:0000313" key="17">
    <source>
        <dbReference type="EMBL" id="KAK1259286.1"/>
    </source>
</evidence>
<dbReference type="Proteomes" id="UP001179952">
    <property type="component" value="Unassembled WGS sequence"/>
</dbReference>
<dbReference type="GO" id="GO:0005654">
    <property type="term" value="C:nucleoplasm"/>
    <property type="evidence" value="ECO:0007669"/>
    <property type="project" value="TreeGrafter"/>
</dbReference>
<dbReference type="GO" id="GO:0042273">
    <property type="term" value="P:ribosomal large subunit biogenesis"/>
    <property type="evidence" value="ECO:0007669"/>
    <property type="project" value="TreeGrafter"/>
</dbReference>
<name>A0AAV9A5A9_ACOGR</name>
<evidence type="ECO:0000256" key="15">
    <source>
        <dbReference type="SAM" id="MobiDB-lite"/>
    </source>
</evidence>
<keyword evidence="9" id="KW-0067">ATP-binding</keyword>
<keyword evidence="10" id="KW-0694">RNA-binding</keyword>
<protein>
    <recommendedName>
        <fullName evidence="3">alanine--tRNA ligase</fullName>
        <ecNumber evidence="3">6.1.1.7</ecNumber>
    </recommendedName>
</protein>
<dbReference type="InterPro" id="IPR018162">
    <property type="entry name" value="Ala-tRNA-ligase_IIc_anticod-bd"/>
</dbReference>
<dbReference type="Pfam" id="PF03715">
    <property type="entry name" value="Noc2"/>
    <property type="match status" value="1"/>
</dbReference>
<dbReference type="PROSITE" id="PS50860">
    <property type="entry name" value="AA_TRNA_LIGASE_II_ALA"/>
    <property type="match status" value="1"/>
</dbReference>
<evidence type="ECO:0000256" key="3">
    <source>
        <dbReference type="ARBA" id="ARBA00013168"/>
    </source>
</evidence>
<dbReference type="SUPFAM" id="SSF55681">
    <property type="entry name" value="Class II aaRS and biotin synthetases"/>
    <property type="match status" value="1"/>
</dbReference>
<dbReference type="FunFam" id="3.30.930.10:FF:000011">
    <property type="entry name" value="Alanine--tRNA ligase, cytoplasmic"/>
    <property type="match status" value="1"/>
</dbReference>
<evidence type="ECO:0000256" key="8">
    <source>
        <dbReference type="ARBA" id="ARBA00022833"/>
    </source>
</evidence>
<dbReference type="AlphaFoldDB" id="A0AAV9A5A9"/>
<evidence type="ECO:0000256" key="12">
    <source>
        <dbReference type="ARBA" id="ARBA00023146"/>
    </source>
</evidence>
<gene>
    <name evidence="17" type="ORF">QJS04_geneDACA021468</name>
</gene>
<dbReference type="GO" id="GO:0030690">
    <property type="term" value="C:Noc1p-Noc2p complex"/>
    <property type="evidence" value="ECO:0007669"/>
    <property type="project" value="TreeGrafter"/>
</dbReference>
<reference evidence="17" key="1">
    <citation type="journal article" date="2023" name="Nat. Commun.">
        <title>Diploid and tetraploid genomes of Acorus and the evolution of monocots.</title>
        <authorList>
            <person name="Ma L."/>
            <person name="Liu K.W."/>
            <person name="Li Z."/>
            <person name="Hsiao Y.Y."/>
            <person name="Qi Y."/>
            <person name="Fu T."/>
            <person name="Tang G.D."/>
            <person name="Zhang D."/>
            <person name="Sun W.H."/>
            <person name="Liu D.K."/>
            <person name="Li Y."/>
            <person name="Chen G.Z."/>
            <person name="Liu X.D."/>
            <person name="Liao X.Y."/>
            <person name="Jiang Y.T."/>
            <person name="Yu X."/>
            <person name="Hao Y."/>
            <person name="Huang J."/>
            <person name="Zhao X.W."/>
            <person name="Ke S."/>
            <person name="Chen Y.Y."/>
            <person name="Wu W.L."/>
            <person name="Hsu J.L."/>
            <person name="Lin Y.F."/>
            <person name="Huang M.D."/>
            <person name="Li C.Y."/>
            <person name="Huang L."/>
            <person name="Wang Z.W."/>
            <person name="Zhao X."/>
            <person name="Zhong W.Y."/>
            <person name="Peng D.H."/>
            <person name="Ahmad S."/>
            <person name="Lan S."/>
            <person name="Zhang J.S."/>
            <person name="Tsai W.C."/>
            <person name="Van de Peer Y."/>
            <person name="Liu Z.J."/>
        </authorList>
    </citation>
    <scope>NUCLEOTIDE SEQUENCE</scope>
    <source>
        <strain evidence="17">SCP</strain>
    </source>
</reference>
<dbReference type="PANTHER" id="PTHR12687">
    <property type="entry name" value="NUCLEOLAR COMPLEX 2 AND RAD4-RELATED"/>
    <property type="match status" value="1"/>
</dbReference>
<dbReference type="GO" id="GO:0005730">
    <property type="term" value="C:nucleolus"/>
    <property type="evidence" value="ECO:0007669"/>
    <property type="project" value="TreeGrafter"/>
</dbReference>
<keyword evidence="4" id="KW-0820">tRNA-binding</keyword>
<keyword evidence="13" id="KW-0539">Nucleus</keyword>
<dbReference type="GO" id="GO:0006419">
    <property type="term" value="P:alanyl-tRNA aminoacylation"/>
    <property type="evidence" value="ECO:0007669"/>
    <property type="project" value="InterPro"/>
</dbReference>
<evidence type="ECO:0000256" key="1">
    <source>
        <dbReference type="ARBA" id="ARBA00004123"/>
    </source>
</evidence>
<keyword evidence="6" id="KW-0479">Metal-binding</keyword>
<evidence type="ECO:0000256" key="11">
    <source>
        <dbReference type="ARBA" id="ARBA00022917"/>
    </source>
</evidence>
<dbReference type="GO" id="GO:0030691">
    <property type="term" value="C:Noc2p-Noc3p complex"/>
    <property type="evidence" value="ECO:0007669"/>
    <property type="project" value="TreeGrafter"/>
</dbReference>
<dbReference type="CDD" id="cd00673">
    <property type="entry name" value="AlaRS_core"/>
    <property type="match status" value="1"/>
</dbReference>
<keyword evidence="8" id="KW-0862">Zinc</keyword>
<comment type="catalytic activity">
    <reaction evidence="14">
        <text>tRNA(Ala) + L-alanine + ATP = L-alanyl-tRNA(Ala) + AMP + diphosphate</text>
        <dbReference type="Rhea" id="RHEA:12540"/>
        <dbReference type="Rhea" id="RHEA-COMP:9657"/>
        <dbReference type="Rhea" id="RHEA-COMP:9923"/>
        <dbReference type="ChEBI" id="CHEBI:30616"/>
        <dbReference type="ChEBI" id="CHEBI:33019"/>
        <dbReference type="ChEBI" id="CHEBI:57972"/>
        <dbReference type="ChEBI" id="CHEBI:78442"/>
        <dbReference type="ChEBI" id="CHEBI:78497"/>
        <dbReference type="ChEBI" id="CHEBI:456215"/>
        <dbReference type="EC" id="6.1.1.7"/>
    </reaction>
</comment>
<dbReference type="EC" id="6.1.1.7" evidence="3"/>
<dbReference type="PRINTS" id="PR00980">
    <property type="entry name" value="TRNASYNTHALA"/>
</dbReference>
<dbReference type="InterPro" id="IPR018165">
    <property type="entry name" value="Ala-tRNA-synth_IIc_core"/>
</dbReference>
<evidence type="ECO:0000256" key="2">
    <source>
        <dbReference type="ARBA" id="ARBA00005907"/>
    </source>
</evidence>
<keyword evidence="18" id="KW-1185">Reference proteome</keyword>
<feature type="domain" description="Alanyl-transfer RNA synthetases family profile" evidence="16">
    <location>
        <begin position="11"/>
        <end position="488"/>
    </location>
</feature>
<dbReference type="GO" id="GO:0046872">
    <property type="term" value="F:metal ion binding"/>
    <property type="evidence" value="ECO:0007669"/>
    <property type="project" value="UniProtKB-KW"/>
</dbReference>
<keyword evidence="5" id="KW-0436">Ligase</keyword>
<comment type="caution">
    <text evidence="17">The sequence shown here is derived from an EMBL/GenBank/DDBJ whole genome shotgun (WGS) entry which is preliminary data.</text>
</comment>
<dbReference type="GO" id="GO:0000049">
    <property type="term" value="F:tRNA binding"/>
    <property type="evidence" value="ECO:0007669"/>
    <property type="project" value="UniProtKB-KW"/>
</dbReference>
<dbReference type="Pfam" id="PF01411">
    <property type="entry name" value="tRNA-synt_2c"/>
    <property type="match status" value="1"/>
</dbReference>
<dbReference type="EMBL" id="JAUJYN010000012">
    <property type="protein sequence ID" value="KAK1259286.1"/>
    <property type="molecule type" value="Genomic_DNA"/>
</dbReference>
<evidence type="ECO:0000256" key="10">
    <source>
        <dbReference type="ARBA" id="ARBA00022884"/>
    </source>
</evidence>
<dbReference type="InterPro" id="IPR002318">
    <property type="entry name" value="Ala-tRNA-lgiase_IIc"/>
</dbReference>